<proteinExistence type="predicted"/>
<name>A0A2D3I5G4_9VIRU</name>
<evidence type="ECO:0000313" key="1">
    <source>
        <dbReference type="EMBL" id="ATU83623.1"/>
    </source>
</evidence>
<protein>
    <submittedName>
        <fullName evidence="1">ORF254</fullName>
    </submittedName>
</protein>
<reference evidence="1" key="1">
    <citation type="journal article" date="2018" name="Aquaculture">
        <title>Complete genome sequence of a white spot syndrome virus associated with a disease incursion in Australia.</title>
        <authorList>
            <person name="Oakey J."/>
            <person name="Smith C.S."/>
        </authorList>
    </citation>
    <scope>NUCLEOTIDE SEQUENCE [LARGE SCALE GENOMIC DNA]</scope>
    <source>
        <strain evidence="1">WSSV-AU</strain>
    </source>
</reference>
<accession>A0A2D3I5G4</accession>
<organism evidence="1">
    <name type="scientific">White spot syndrome virus</name>
    <dbReference type="NCBI Taxonomy" id="342409"/>
    <lineage>
        <taxon>Viruses</taxon>
        <taxon>Viruses incertae sedis</taxon>
        <taxon>Naldaviricetes</taxon>
        <taxon>Nimaviridae</taxon>
        <taxon>Whispovirus</taxon>
    </lineage>
</organism>
<dbReference type="Proteomes" id="UP000267516">
    <property type="component" value="Segment"/>
</dbReference>
<dbReference type="EMBL" id="MF768985">
    <property type="protein sequence ID" value="ATU83623.1"/>
    <property type="molecule type" value="Genomic_DNA"/>
</dbReference>
<sequence>MLMAVKLSAEPGSPLALTGDLRSNQVCSGREDAGISIGLTRGEDAPFIKTPSPVRIAPAKISGFFDNVFATLSASRIPVPSIPLFSPLPEKNVPSLEAMRHAVGG</sequence>